<dbReference type="Pfam" id="PF05973">
    <property type="entry name" value="Gp49"/>
    <property type="match status" value="1"/>
</dbReference>
<reference evidence="1 2" key="1">
    <citation type="submission" date="2008-06" db="EMBL/GenBank/DDBJ databases">
        <title>Complete sequence of Pelodictyon phaeoclathratiforme BU-1.</title>
        <authorList>
            <consortium name="US DOE Joint Genome Institute"/>
            <person name="Lucas S."/>
            <person name="Copeland A."/>
            <person name="Lapidus A."/>
            <person name="Glavina del Rio T."/>
            <person name="Dalin E."/>
            <person name="Tice H."/>
            <person name="Bruce D."/>
            <person name="Goodwin L."/>
            <person name="Pitluck S."/>
            <person name="Schmutz J."/>
            <person name="Larimer F."/>
            <person name="Land M."/>
            <person name="Hauser L."/>
            <person name="Kyrpides N."/>
            <person name="Mikhailova N."/>
            <person name="Liu Z."/>
            <person name="Li T."/>
            <person name="Zhao F."/>
            <person name="Overmann J."/>
            <person name="Bryant D.A."/>
            <person name="Richardson P."/>
        </authorList>
    </citation>
    <scope>NUCLEOTIDE SEQUENCE [LARGE SCALE GENOMIC DNA]</scope>
    <source>
        <strain evidence="2">DSM 5477 / BU-1</strain>
    </source>
</reference>
<evidence type="ECO:0008006" key="3">
    <source>
        <dbReference type="Google" id="ProtNLM"/>
    </source>
</evidence>
<dbReference type="AlphaFoldDB" id="B4SB78"/>
<sequence length="116" mass="13563">MIHFLKNNPTLEVRFFKTDGGTEPVRDWLRELPAVERKRIGEEIKTVQYGWPLGMPLVRKMEKDLWEVRVHLPTRIARVLFTVQDGLIVLLHGFIKKSQATPKSDLQLAKSRMRNT</sequence>
<dbReference type="InterPro" id="IPR009241">
    <property type="entry name" value="HigB-like"/>
</dbReference>
<evidence type="ECO:0000313" key="1">
    <source>
        <dbReference type="EMBL" id="ACF42499.1"/>
    </source>
</evidence>
<gene>
    <name evidence="1" type="ordered locus">Ppha_0155</name>
</gene>
<dbReference type="HOGENOM" id="CLU_122734_2_0_10"/>
<evidence type="ECO:0000313" key="2">
    <source>
        <dbReference type="Proteomes" id="UP000002724"/>
    </source>
</evidence>
<proteinExistence type="predicted"/>
<organism evidence="1 2">
    <name type="scientific">Pelodictyon phaeoclathratiforme (strain DSM 5477 / BU-1)</name>
    <dbReference type="NCBI Taxonomy" id="324925"/>
    <lineage>
        <taxon>Bacteria</taxon>
        <taxon>Pseudomonadati</taxon>
        <taxon>Chlorobiota</taxon>
        <taxon>Chlorobiia</taxon>
        <taxon>Chlorobiales</taxon>
        <taxon>Chlorobiaceae</taxon>
        <taxon>Chlorobium/Pelodictyon group</taxon>
        <taxon>Pelodictyon</taxon>
    </lineage>
</organism>
<keyword evidence="2" id="KW-1185">Reference proteome</keyword>
<dbReference type="Proteomes" id="UP000002724">
    <property type="component" value="Chromosome"/>
</dbReference>
<name>B4SB78_PELPB</name>
<protein>
    <recommendedName>
        <fullName evidence="3">Phage-related protein</fullName>
    </recommendedName>
</protein>
<accession>B4SB78</accession>
<dbReference type="STRING" id="324925.Ppha_0155"/>
<dbReference type="eggNOG" id="COG4679">
    <property type="taxonomic scope" value="Bacteria"/>
</dbReference>
<dbReference type="EMBL" id="CP001110">
    <property type="protein sequence ID" value="ACF42499.1"/>
    <property type="molecule type" value="Genomic_DNA"/>
</dbReference>
<dbReference type="KEGG" id="pph:Ppha_0155"/>
<dbReference type="RefSeq" id="WP_012506997.1">
    <property type="nucleotide sequence ID" value="NC_011060.1"/>
</dbReference>